<sequence>MSKCCGCIGVCSITEAYQPLKTHTHPRDIVQETFRNGREVLRSPRDRRRKPSVRYDVVRTPGSGRLSFCLNQSRGNMNGMSDHKCYWHGEDFASIFGASTKGASWSWGLRGQTGARLAKDESASSPTGGKRSRDRRLGAEGMGVGRGGSLVIFTLPHGNAVSSAGTLVRYGRPRTTVLPAVCDRL</sequence>
<protein>
    <submittedName>
        <fullName evidence="2">Uncharacterized protein</fullName>
    </submittedName>
</protein>
<keyword evidence="3" id="KW-1185">Reference proteome</keyword>
<evidence type="ECO:0000313" key="3">
    <source>
        <dbReference type="Proteomes" id="UP000075809"/>
    </source>
</evidence>
<evidence type="ECO:0000313" key="2">
    <source>
        <dbReference type="EMBL" id="KYQ52815.1"/>
    </source>
</evidence>
<organism evidence="2 3">
    <name type="scientific">Mycetomoellerius zeteki</name>
    <dbReference type="NCBI Taxonomy" id="64791"/>
    <lineage>
        <taxon>Eukaryota</taxon>
        <taxon>Metazoa</taxon>
        <taxon>Ecdysozoa</taxon>
        <taxon>Arthropoda</taxon>
        <taxon>Hexapoda</taxon>
        <taxon>Insecta</taxon>
        <taxon>Pterygota</taxon>
        <taxon>Neoptera</taxon>
        <taxon>Endopterygota</taxon>
        <taxon>Hymenoptera</taxon>
        <taxon>Apocrita</taxon>
        <taxon>Aculeata</taxon>
        <taxon>Formicoidea</taxon>
        <taxon>Formicidae</taxon>
        <taxon>Myrmicinae</taxon>
        <taxon>Mycetomoellerius</taxon>
    </lineage>
</organism>
<proteinExistence type="predicted"/>
<accession>A0A151WYP3</accession>
<gene>
    <name evidence="2" type="ORF">ALC60_08010</name>
</gene>
<dbReference type="Proteomes" id="UP000075809">
    <property type="component" value="Unassembled WGS sequence"/>
</dbReference>
<dbReference type="EMBL" id="KQ982651">
    <property type="protein sequence ID" value="KYQ52815.1"/>
    <property type="molecule type" value="Genomic_DNA"/>
</dbReference>
<evidence type="ECO:0000256" key="1">
    <source>
        <dbReference type="SAM" id="MobiDB-lite"/>
    </source>
</evidence>
<reference evidence="2 3" key="1">
    <citation type="submission" date="2015-09" db="EMBL/GenBank/DDBJ databases">
        <title>Trachymyrmex zeteki WGS genome.</title>
        <authorList>
            <person name="Nygaard S."/>
            <person name="Hu H."/>
            <person name="Boomsma J."/>
            <person name="Zhang G."/>
        </authorList>
    </citation>
    <scope>NUCLEOTIDE SEQUENCE [LARGE SCALE GENOMIC DNA]</scope>
    <source>
        <strain evidence="2">Tzet28-1</strain>
        <tissue evidence="2">Whole body</tissue>
    </source>
</reference>
<dbReference type="AlphaFoldDB" id="A0A151WYP3"/>
<feature type="region of interest" description="Disordered" evidence="1">
    <location>
        <begin position="116"/>
        <end position="142"/>
    </location>
</feature>
<name>A0A151WYP3_9HYME</name>